<evidence type="ECO:0000256" key="4">
    <source>
        <dbReference type="RuleBase" id="RU003690"/>
    </source>
</evidence>
<protein>
    <submittedName>
        <fullName evidence="5">6-phospho-beta-glucosidase</fullName>
    </submittedName>
</protein>
<dbReference type="RefSeq" id="WP_100254615.1">
    <property type="nucleotide sequence ID" value="NZ_CP015819.1"/>
</dbReference>
<dbReference type="OrthoDB" id="391810at2"/>
<dbReference type="PRINTS" id="PR00131">
    <property type="entry name" value="GLHYDRLASE1"/>
</dbReference>
<dbReference type="FunFam" id="3.20.20.80:FF:000004">
    <property type="entry name" value="Beta-glucosidase 6-phospho-beta-glucosidase"/>
    <property type="match status" value="1"/>
</dbReference>
<name>A0A1Y0L101_9MOLU</name>
<proteinExistence type="inferred from homology"/>
<dbReference type="EMBL" id="CP024870">
    <property type="protein sequence ID" value="ATX71074.1"/>
    <property type="molecule type" value="Genomic_DNA"/>
</dbReference>
<keyword evidence="6" id="KW-1185">Reference proteome</keyword>
<comment type="similarity">
    <text evidence="1 4">Belongs to the glycosyl hydrolase 1 family.</text>
</comment>
<dbReference type="PANTHER" id="PTHR10353">
    <property type="entry name" value="GLYCOSYL HYDROLASE"/>
    <property type="match status" value="1"/>
</dbReference>
<gene>
    <name evidence="5" type="primary">bglA</name>
    <name evidence="5" type="ORF">SCLAR_v1c07590</name>
</gene>
<organism evidence="5 6">
    <name type="scientific">Spiroplasma clarkii</name>
    <dbReference type="NCBI Taxonomy" id="2139"/>
    <lineage>
        <taxon>Bacteria</taxon>
        <taxon>Bacillati</taxon>
        <taxon>Mycoplasmatota</taxon>
        <taxon>Mollicutes</taxon>
        <taxon>Entomoplasmatales</taxon>
        <taxon>Spiroplasmataceae</taxon>
        <taxon>Spiroplasma</taxon>
    </lineage>
</organism>
<evidence type="ECO:0000256" key="1">
    <source>
        <dbReference type="ARBA" id="ARBA00010838"/>
    </source>
</evidence>
<dbReference type="InterPro" id="IPR017853">
    <property type="entry name" value="GH"/>
</dbReference>
<reference evidence="5 6" key="1">
    <citation type="submission" date="2017-11" db="EMBL/GenBank/DDBJ databases">
        <title>Complete genome sequence of Spiroplasma clarkii CN-5 (DSM 19994).</title>
        <authorList>
            <person name="Tsai Y.-M."/>
            <person name="Chang A."/>
            <person name="Lo W.-S."/>
            <person name="Kuo C.-H."/>
        </authorList>
    </citation>
    <scope>NUCLEOTIDE SEQUENCE [LARGE SCALE GENOMIC DNA]</scope>
    <source>
        <strain evidence="5 6">CN-5</strain>
    </source>
</reference>
<dbReference type="InterPro" id="IPR001360">
    <property type="entry name" value="Glyco_hydro_1"/>
</dbReference>
<dbReference type="SUPFAM" id="SSF51445">
    <property type="entry name" value="(Trans)glycosidases"/>
    <property type="match status" value="1"/>
</dbReference>
<dbReference type="AlphaFoldDB" id="A0A1Y0L101"/>
<dbReference type="Pfam" id="PF00232">
    <property type="entry name" value="Glyco_hydro_1"/>
    <property type="match status" value="1"/>
</dbReference>
<evidence type="ECO:0000256" key="2">
    <source>
        <dbReference type="ARBA" id="ARBA00022801"/>
    </source>
</evidence>
<dbReference type="KEGG" id="scla:SCLARK_001119"/>
<dbReference type="PANTHER" id="PTHR10353:SF139">
    <property type="entry name" value="6-PHOSPHO-BETA-GLUCOSIDASE GMUD"/>
    <property type="match status" value="1"/>
</dbReference>
<evidence type="ECO:0000256" key="3">
    <source>
        <dbReference type="ARBA" id="ARBA00023295"/>
    </source>
</evidence>
<dbReference type="GO" id="GO:0016052">
    <property type="term" value="P:carbohydrate catabolic process"/>
    <property type="evidence" value="ECO:0007669"/>
    <property type="project" value="TreeGrafter"/>
</dbReference>
<evidence type="ECO:0000313" key="5">
    <source>
        <dbReference type="EMBL" id="ATX71074.1"/>
    </source>
</evidence>
<evidence type="ECO:0000313" key="6">
    <source>
        <dbReference type="Proteomes" id="UP000231179"/>
    </source>
</evidence>
<dbReference type="Proteomes" id="UP000231179">
    <property type="component" value="Chromosome"/>
</dbReference>
<accession>A0A1Y0L101</accession>
<keyword evidence="2" id="KW-0378">Hydrolase</keyword>
<dbReference type="Gene3D" id="3.20.20.80">
    <property type="entry name" value="Glycosidases"/>
    <property type="match status" value="1"/>
</dbReference>
<keyword evidence="3" id="KW-0326">Glycosidase</keyword>
<sequence>MKLKFDKDFWFGAATSGPQSEGTLDKPNQSIYDYWYETEPSAFWNQVGPTVTCNTYQTYASDVEDLEKLGLNSFRTSVQWSRLFDDVEKLTVSEKNLKFYRNYFKLLKAKNIKFVLNLFHFDLPQVLMAKGGWENEEVVHLYAQYARKCFELFGDLVDYFTTFNEPVVVPEAQYLMGLHYPYHKDFQKFMQVSHHIVLAHCLAVQEFKKYFKTDQSKKIAIILNLTPSYPKNDASENVQAAQLRELLFNRFYLDVVTRGAYPQELLDFLQAQNCMFNYTKAHQEILTQGIVDFLGVNYYQPARIQAPLGENQNLPWKWFEHYDWPERKINPHRGWEIYPRALYDIALTLRDEYNNIPWYLSENGMGVEGEEKFMDATGVIIDDYRIEFYQEHLYWLHKAILAGANCFGFHAWTFIDCWSWANAFKNRYGYISLDLQTGKRTIKKSGQWIKQVCATKTIEIDQDYE</sequence>
<dbReference type="GO" id="GO:0008422">
    <property type="term" value="F:beta-glucosidase activity"/>
    <property type="evidence" value="ECO:0007669"/>
    <property type="project" value="TreeGrafter"/>
</dbReference>
<dbReference type="GO" id="GO:0005829">
    <property type="term" value="C:cytosol"/>
    <property type="evidence" value="ECO:0007669"/>
    <property type="project" value="TreeGrafter"/>
</dbReference>